<comment type="subcellular location">
    <subcellularLocation>
        <location evidence="8">Cytoplasm</location>
    </subcellularLocation>
</comment>
<dbReference type="InterPro" id="IPR043472">
    <property type="entry name" value="Macro_dom-like"/>
</dbReference>
<keyword evidence="8" id="KW-0963">Cytoplasm</keyword>
<keyword evidence="8" id="KW-0464">Manganese</keyword>
<dbReference type="PANTHER" id="PTHR11963">
    <property type="entry name" value="LEUCINE AMINOPEPTIDASE-RELATED"/>
    <property type="match status" value="1"/>
</dbReference>
<dbReference type="PROSITE" id="PS00631">
    <property type="entry name" value="CYTOSOL_AP"/>
    <property type="match status" value="1"/>
</dbReference>
<feature type="binding site" evidence="8">
    <location>
        <position position="356"/>
    </location>
    <ligand>
        <name>Mn(2+)</name>
        <dbReference type="ChEBI" id="CHEBI:29035"/>
        <label>2</label>
    </ligand>
</feature>
<comment type="catalytic activity">
    <reaction evidence="2 8">
        <text>Release of an N-terminal amino acid, preferentially leucine, but not glutamic or aspartic acids.</text>
        <dbReference type="EC" id="3.4.11.10"/>
    </reaction>
</comment>
<accession>A0A7Z0WIH5</accession>
<comment type="function">
    <text evidence="7 8">Presumably involved in the processing and regular turnover of intracellular proteins. Catalyzes the removal of unsubstituted N-terminal amino acids from various peptides.</text>
</comment>
<feature type="binding site" evidence="8">
    <location>
        <position position="295"/>
    </location>
    <ligand>
        <name>Mn(2+)</name>
        <dbReference type="ChEBI" id="CHEBI:29035"/>
        <label>2</label>
    </ligand>
</feature>
<dbReference type="HAMAP" id="MF_00181">
    <property type="entry name" value="Cytosol_peptidase_M17"/>
    <property type="match status" value="1"/>
</dbReference>
<evidence type="ECO:0000256" key="7">
    <source>
        <dbReference type="ARBA" id="ARBA00049972"/>
    </source>
</evidence>
<keyword evidence="4 8" id="KW-0031">Aminopeptidase</keyword>
<dbReference type="SUPFAM" id="SSF53187">
    <property type="entry name" value="Zn-dependent exopeptidases"/>
    <property type="match status" value="1"/>
</dbReference>
<comment type="cofactor">
    <cofactor evidence="8">
        <name>Mn(2+)</name>
        <dbReference type="ChEBI" id="CHEBI:29035"/>
    </cofactor>
    <text evidence="8">Binds 2 manganese ions per subunit.</text>
</comment>
<evidence type="ECO:0000256" key="6">
    <source>
        <dbReference type="ARBA" id="ARBA00022801"/>
    </source>
</evidence>
<dbReference type="InterPro" id="IPR011356">
    <property type="entry name" value="Leucine_aapep/pepB"/>
</dbReference>
<feature type="binding site" evidence="8">
    <location>
        <position position="356"/>
    </location>
    <ligand>
        <name>Mn(2+)</name>
        <dbReference type="ChEBI" id="CHEBI:29035"/>
        <label>1</label>
    </ligand>
</feature>
<feature type="domain" description="Cytosol aminopeptidase" evidence="9">
    <location>
        <begin position="352"/>
        <end position="359"/>
    </location>
</feature>
<dbReference type="InterPro" id="IPR000819">
    <property type="entry name" value="Peptidase_M17_C"/>
</dbReference>
<keyword evidence="5 8" id="KW-0645">Protease</keyword>
<feature type="binding site" evidence="8">
    <location>
        <position position="354"/>
    </location>
    <ligand>
        <name>Mn(2+)</name>
        <dbReference type="ChEBI" id="CHEBI:29035"/>
        <label>1</label>
    </ligand>
</feature>
<dbReference type="EMBL" id="MSIF01000017">
    <property type="protein sequence ID" value="OLF07226.1"/>
    <property type="molecule type" value="Genomic_DNA"/>
</dbReference>
<dbReference type="Pfam" id="PF00883">
    <property type="entry name" value="Peptidase_M17"/>
    <property type="match status" value="1"/>
</dbReference>
<feature type="binding site" evidence="8">
    <location>
        <position position="277"/>
    </location>
    <ligand>
        <name>Mn(2+)</name>
        <dbReference type="ChEBI" id="CHEBI:29035"/>
        <label>2</label>
    </ligand>
</feature>
<evidence type="ECO:0000259" key="9">
    <source>
        <dbReference type="PROSITE" id="PS00631"/>
    </source>
</evidence>
<feature type="active site" evidence="8">
    <location>
        <position position="284"/>
    </location>
</feature>
<dbReference type="OrthoDB" id="9809354at2"/>
<dbReference type="AlphaFoldDB" id="A0A7Z0WIH5"/>
<keyword evidence="11" id="KW-1185">Reference proteome</keyword>
<sequence length="533" mass="54998">MVHTSVPVLPTALPEVETITAPRRGTPVAVVTAEGTDTVEVVVGGRDALTTEWFDAVGHTGKAGEVHPGPAGSGVAWVVGTGKGEPGHWRAAGAALARAANARIAARTAAADTGRPAGRSADTVLALAPPPGLGADEVTALVLGLRLGGYDYQVTGEPAPPRLRTIRLVTDERDTADTVRRASVLAAATGLARDLANTPSNVKDPAWLARTAQRVAGRAPGLRVTVRDERWLAEQGFGGVLAVGGGSARPPRFVEMELGGRRGAPHVVLVGKGITFDTGGLSIKPADGMHLMRTDMSGAAAVIAAVTALAELAPDVRVTGLVPCAENQVSGSSYRPGDVVRHYGGRTTEVTNTDAEGRMVMADALAYAVERLRPDLVVDVATLTGAMKVSLGLRTGGAFASQDDVWERVDAAGVAAGERWWRMPLASDADTVADEFAESVHSRLADGAQCPTGPGGIAAAMFLREFTGGLPWAHLDIAGPARAERTYDEVTAGATGFAARTLVELAAGYGRREANARSNSANLTRNTGPLAAR</sequence>
<evidence type="ECO:0000256" key="8">
    <source>
        <dbReference type="HAMAP-Rule" id="MF_00181"/>
    </source>
</evidence>
<dbReference type="GO" id="GO:0070006">
    <property type="term" value="F:metalloaminopeptidase activity"/>
    <property type="evidence" value="ECO:0007669"/>
    <property type="project" value="InterPro"/>
</dbReference>
<feature type="binding site" evidence="8">
    <location>
        <position position="277"/>
    </location>
    <ligand>
        <name>Mn(2+)</name>
        <dbReference type="ChEBI" id="CHEBI:29035"/>
        <label>1</label>
    </ligand>
</feature>
<evidence type="ECO:0000256" key="5">
    <source>
        <dbReference type="ARBA" id="ARBA00022670"/>
    </source>
</evidence>
<name>A0A7Z0WIH5_9PSEU</name>
<evidence type="ECO:0000256" key="1">
    <source>
        <dbReference type="ARBA" id="ARBA00000135"/>
    </source>
</evidence>
<dbReference type="InterPro" id="IPR023042">
    <property type="entry name" value="Peptidase_M17_leu_NH2_pept"/>
</dbReference>
<dbReference type="Gene3D" id="3.40.630.10">
    <property type="entry name" value="Zn peptidases"/>
    <property type="match status" value="1"/>
</dbReference>
<dbReference type="GO" id="GO:0005737">
    <property type="term" value="C:cytoplasm"/>
    <property type="evidence" value="ECO:0007669"/>
    <property type="project" value="UniProtKB-SubCell"/>
</dbReference>
<dbReference type="Proteomes" id="UP000185696">
    <property type="component" value="Unassembled WGS sequence"/>
</dbReference>
<dbReference type="EC" id="3.4.11.10" evidence="8"/>
<reference evidence="10 11" key="1">
    <citation type="submission" date="2016-12" db="EMBL/GenBank/DDBJ databases">
        <title>The draft genome sequence of Actinophytocola xinjiangensis.</title>
        <authorList>
            <person name="Wang W."/>
            <person name="Yuan L."/>
        </authorList>
    </citation>
    <scope>NUCLEOTIDE SEQUENCE [LARGE SCALE GENOMIC DNA]</scope>
    <source>
        <strain evidence="10 11">CGMCC 4.4663</strain>
    </source>
</reference>
<protein>
    <recommendedName>
        <fullName evidence="8">Probable cytosol aminopeptidase</fullName>
        <ecNumber evidence="8">3.4.11.1</ecNumber>
    </recommendedName>
    <alternativeName>
        <fullName evidence="8">Leucine aminopeptidase</fullName>
        <shortName evidence="8">LAP</shortName>
        <ecNumber evidence="8">3.4.11.10</ecNumber>
    </alternativeName>
    <alternativeName>
        <fullName evidence="8">Leucyl aminopeptidase</fullName>
    </alternativeName>
</protein>
<dbReference type="PRINTS" id="PR00481">
    <property type="entry name" value="LAMNOPPTDASE"/>
</dbReference>
<comment type="catalytic activity">
    <reaction evidence="1 8">
        <text>Release of an N-terminal amino acid, Xaa-|-Yaa-, in which Xaa is preferably Leu, but may be other amino acids including Pro although not Arg or Lys, and Yaa may be Pro. Amino acid amides and methyl esters are also readily hydrolyzed, but rates on arylamides are exceedingly low.</text>
        <dbReference type="EC" id="3.4.11.1"/>
    </reaction>
</comment>
<dbReference type="Gene3D" id="3.40.220.10">
    <property type="entry name" value="Leucine Aminopeptidase, subunit E, domain 1"/>
    <property type="match status" value="1"/>
</dbReference>
<organism evidence="10 11">
    <name type="scientific">Actinophytocola xinjiangensis</name>
    <dbReference type="NCBI Taxonomy" id="485602"/>
    <lineage>
        <taxon>Bacteria</taxon>
        <taxon>Bacillati</taxon>
        <taxon>Actinomycetota</taxon>
        <taxon>Actinomycetes</taxon>
        <taxon>Pseudonocardiales</taxon>
        <taxon>Pseudonocardiaceae</taxon>
    </lineage>
</organism>
<evidence type="ECO:0000313" key="11">
    <source>
        <dbReference type="Proteomes" id="UP000185696"/>
    </source>
</evidence>
<evidence type="ECO:0000256" key="2">
    <source>
        <dbReference type="ARBA" id="ARBA00000967"/>
    </source>
</evidence>
<dbReference type="EC" id="3.4.11.1" evidence="8"/>
<comment type="similarity">
    <text evidence="3 8">Belongs to the peptidase M17 family.</text>
</comment>
<feature type="binding site" evidence="8">
    <location>
        <position position="272"/>
    </location>
    <ligand>
        <name>Mn(2+)</name>
        <dbReference type="ChEBI" id="CHEBI:29035"/>
        <label>2</label>
    </ligand>
</feature>
<dbReference type="PANTHER" id="PTHR11963:SF23">
    <property type="entry name" value="CYTOSOL AMINOPEPTIDASE"/>
    <property type="match status" value="1"/>
</dbReference>
<evidence type="ECO:0000313" key="10">
    <source>
        <dbReference type="EMBL" id="OLF07226.1"/>
    </source>
</evidence>
<proteinExistence type="inferred from homology"/>
<comment type="caution">
    <text evidence="10">The sequence shown here is derived from an EMBL/GenBank/DDBJ whole genome shotgun (WGS) entry which is preliminary data.</text>
</comment>
<dbReference type="GO" id="GO:0030145">
    <property type="term" value="F:manganese ion binding"/>
    <property type="evidence" value="ECO:0007669"/>
    <property type="project" value="UniProtKB-UniRule"/>
</dbReference>
<dbReference type="GO" id="GO:0006508">
    <property type="term" value="P:proteolysis"/>
    <property type="evidence" value="ECO:0007669"/>
    <property type="project" value="UniProtKB-KW"/>
</dbReference>
<keyword evidence="6 8" id="KW-0378">Hydrolase</keyword>
<dbReference type="CDD" id="cd00433">
    <property type="entry name" value="Peptidase_M17"/>
    <property type="match status" value="1"/>
</dbReference>
<feature type="active site" evidence="8">
    <location>
        <position position="358"/>
    </location>
</feature>
<keyword evidence="8" id="KW-0479">Metal-binding</keyword>
<evidence type="ECO:0000256" key="4">
    <source>
        <dbReference type="ARBA" id="ARBA00022438"/>
    </source>
</evidence>
<gene>
    <name evidence="8" type="primary">pepA</name>
    <name evidence="10" type="ORF">BLA60_28930</name>
</gene>
<evidence type="ECO:0000256" key="3">
    <source>
        <dbReference type="ARBA" id="ARBA00009528"/>
    </source>
</evidence>